<evidence type="ECO:0000313" key="2">
    <source>
        <dbReference type="EMBL" id="RDU64453.1"/>
    </source>
</evidence>
<comment type="caution">
    <text evidence="2">The sequence shown here is derived from an EMBL/GenBank/DDBJ whole genome shotgun (WGS) entry which is preliminary data.</text>
</comment>
<dbReference type="Gene3D" id="1.20.1050.140">
    <property type="match status" value="1"/>
</dbReference>
<organism evidence="2 3">
    <name type="scientific">Helicobacter ganmani</name>
    <dbReference type="NCBI Taxonomy" id="60246"/>
    <lineage>
        <taxon>Bacteria</taxon>
        <taxon>Pseudomonadati</taxon>
        <taxon>Campylobacterota</taxon>
        <taxon>Epsilonproteobacteria</taxon>
        <taxon>Campylobacterales</taxon>
        <taxon>Helicobacteraceae</taxon>
        <taxon>Helicobacter</taxon>
    </lineage>
</organism>
<dbReference type="Gene3D" id="3.40.50.11810">
    <property type="match status" value="1"/>
</dbReference>
<dbReference type="AlphaFoldDB" id="A0A3D8IH46"/>
<name>A0A3D8IH46_9HELI</name>
<dbReference type="InterPro" id="IPR054018">
    <property type="entry name" value="HdrB-like_C"/>
</dbReference>
<feature type="domain" description="HdrB-like C-terminal" evidence="1">
    <location>
        <begin position="181"/>
        <end position="268"/>
    </location>
</feature>
<keyword evidence="3" id="KW-1185">Reference proteome</keyword>
<proteinExistence type="predicted"/>
<dbReference type="EMBL" id="NXLS01000001">
    <property type="protein sequence ID" value="RDU64453.1"/>
    <property type="molecule type" value="Genomic_DNA"/>
</dbReference>
<reference evidence="2 3" key="1">
    <citation type="submission" date="2018-04" db="EMBL/GenBank/DDBJ databases">
        <title>Novel Campyloabacter and Helicobacter Species and Strains.</title>
        <authorList>
            <person name="Mannion A.J."/>
            <person name="Shen Z."/>
            <person name="Fox J.G."/>
        </authorList>
    </citation>
    <scope>NUCLEOTIDE SEQUENCE [LARGE SCALE GENOMIC DNA]</scope>
    <source>
        <strain evidence="2 3">MIT 99-5101</strain>
    </source>
</reference>
<accession>A0A3D8IH46</accession>
<dbReference type="RefSeq" id="WP_115550787.1">
    <property type="nucleotide sequence ID" value="NZ_CAOQIW010000002.1"/>
</dbReference>
<protein>
    <recommendedName>
        <fullName evidence="1">HdrB-like C-terminal domain-containing protein</fullName>
    </recommendedName>
</protein>
<dbReference type="Proteomes" id="UP000256650">
    <property type="component" value="Unassembled WGS sequence"/>
</dbReference>
<gene>
    <name evidence="2" type="ORF">CQA43_01225</name>
</gene>
<dbReference type="OrthoDB" id="5321581at2"/>
<sequence length="274" mass="31667">MESFILLHNNLYPKSSHLLMSNFKVLLEKLQIPIEKTQTLALEGKFLPFIERVKYYQKLFLLLLEAQETNHKILLCDSQSLLEIKRFLKALYEETELRESLIKECGVEIDILSLENCFVFAPEIMLNALKDSHLKSKCWQGFKCALILDRELETWAIESQIIVGLEEITGLKIMPFFKESYAYLMQVNQVLAYKMGAADYYEMVDSGVDFILTPNIGNFELMDQNAVELKIASGRDDLEIPLLFIPQVILALFEETASCNALQFKEHKILPRML</sequence>
<evidence type="ECO:0000313" key="3">
    <source>
        <dbReference type="Proteomes" id="UP000256650"/>
    </source>
</evidence>
<dbReference type="Pfam" id="PF22196">
    <property type="entry name" value="HdrB-like_C"/>
    <property type="match status" value="1"/>
</dbReference>
<evidence type="ECO:0000259" key="1">
    <source>
        <dbReference type="Pfam" id="PF22196"/>
    </source>
</evidence>
<dbReference type="GeneID" id="82534913"/>